<protein>
    <recommendedName>
        <fullName evidence="1">Putative DNA-binding domain-containing protein</fullName>
    </recommendedName>
</protein>
<name>A0A2V3V7F0_9SPHN</name>
<dbReference type="Pfam" id="PF09836">
    <property type="entry name" value="DUF2063"/>
    <property type="match status" value="1"/>
</dbReference>
<dbReference type="Proteomes" id="UP000248014">
    <property type="component" value="Unassembled WGS sequence"/>
</dbReference>
<evidence type="ECO:0000313" key="3">
    <source>
        <dbReference type="Proteomes" id="UP000248014"/>
    </source>
</evidence>
<organism evidence="2 3">
    <name type="scientific">Blastomonas natatoria</name>
    <dbReference type="NCBI Taxonomy" id="34015"/>
    <lineage>
        <taxon>Bacteria</taxon>
        <taxon>Pseudomonadati</taxon>
        <taxon>Pseudomonadota</taxon>
        <taxon>Alphaproteobacteria</taxon>
        <taxon>Sphingomonadales</taxon>
        <taxon>Sphingomonadaceae</taxon>
        <taxon>Blastomonas</taxon>
    </lineage>
</organism>
<keyword evidence="3" id="KW-1185">Reference proteome</keyword>
<reference evidence="2 3" key="1">
    <citation type="submission" date="2018-05" db="EMBL/GenBank/DDBJ databases">
        <title>Genomic Encyclopedia of Type Strains, Phase IV (KMG-IV): sequencing the most valuable type-strain genomes for metagenomic binning, comparative biology and taxonomic classification.</title>
        <authorList>
            <person name="Goeker M."/>
        </authorList>
    </citation>
    <scope>NUCLEOTIDE SEQUENCE [LARGE SCALE GENOMIC DNA]</scope>
    <source>
        <strain evidence="2 3">DSM 3183</strain>
    </source>
</reference>
<accession>A0A2V3V7F0</accession>
<feature type="domain" description="Putative DNA-binding" evidence="1">
    <location>
        <begin position="6"/>
        <end position="90"/>
    </location>
</feature>
<dbReference type="AlphaFoldDB" id="A0A2V3V7F0"/>
<dbReference type="RefSeq" id="WP_110298218.1">
    <property type="nucleotide sequence ID" value="NZ_QJJM01000004.1"/>
</dbReference>
<dbReference type="EMBL" id="QJJM01000004">
    <property type="protein sequence ID" value="PXW77752.1"/>
    <property type="molecule type" value="Genomic_DNA"/>
</dbReference>
<dbReference type="InterPro" id="IPR018640">
    <property type="entry name" value="DUF2063"/>
</dbReference>
<dbReference type="OrthoDB" id="343356at2"/>
<sequence>MSLRALQSDFCAFLRKDSATTLASVPTYAQRGLKVYHYAHRTTLADALADVFERTHGWLGDARFASACRVHIASHMPTSWTLADYGRGFEQTLALLYPDNPELADLAWLDWSLREAFNGPDSPEIDLAALTEIDWDRARLSINPTLACRRVGTNVALLWQALEDGRSDPPEAQILSTPAVLTVWRQALMPRYQTIELAEHAALLAAKNGASFGEICQAMASSAADTDAAAATAGAMLGRWIAENVVVAIG</sequence>
<proteinExistence type="predicted"/>
<evidence type="ECO:0000313" key="2">
    <source>
        <dbReference type="EMBL" id="PXW77752.1"/>
    </source>
</evidence>
<gene>
    <name evidence="2" type="ORF">C7451_104248</name>
</gene>
<evidence type="ECO:0000259" key="1">
    <source>
        <dbReference type="Pfam" id="PF09836"/>
    </source>
</evidence>
<comment type="caution">
    <text evidence="2">The sequence shown here is derived from an EMBL/GenBank/DDBJ whole genome shotgun (WGS) entry which is preliminary data.</text>
</comment>